<dbReference type="OrthoDB" id="1494069at2"/>
<gene>
    <name evidence="1" type="ORF">FNW21_01575</name>
</gene>
<comment type="caution">
    <text evidence="1">The sequence shown here is derived from an EMBL/GenBank/DDBJ whole genome shotgun (WGS) entry which is preliminary data.</text>
</comment>
<evidence type="ECO:0000313" key="1">
    <source>
        <dbReference type="EMBL" id="TRX43051.1"/>
    </source>
</evidence>
<dbReference type="AlphaFoldDB" id="A0A553EDN8"/>
<name>A0A553EDN8_9FLAO</name>
<keyword evidence="2" id="KW-1185">Reference proteome</keyword>
<proteinExistence type="predicted"/>
<organism evidence="1 2">
    <name type="scientific">Flavobacterium restrictum</name>
    <dbReference type="NCBI Taxonomy" id="2594428"/>
    <lineage>
        <taxon>Bacteria</taxon>
        <taxon>Pseudomonadati</taxon>
        <taxon>Bacteroidota</taxon>
        <taxon>Flavobacteriia</taxon>
        <taxon>Flavobacteriales</taxon>
        <taxon>Flavobacteriaceae</taxon>
        <taxon>Flavobacterium</taxon>
    </lineage>
</organism>
<sequence length="143" mass="16673">MDLPSNLINSVIKEGAVFYFRTNKINSDEPHYFIVISNIDNKIIALSCCTSQYDTILKYIKRNKYPVSTIADIDYNNYDFLKNPTFINCNGKIEFEYNEFVNKHLKDEKGEVNKGDFKKIVVGMLNSPDIEEEFKEILKLKKL</sequence>
<dbReference type="RefSeq" id="WP_144254973.1">
    <property type="nucleotide sequence ID" value="NZ_VJZT01000001.1"/>
</dbReference>
<protein>
    <submittedName>
        <fullName evidence="1">Uncharacterized protein</fullName>
    </submittedName>
</protein>
<evidence type="ECO:0000313" key="2">
    <source>
        <dbReference type="Proteomes" id="UP000316371"/>
    </source>
</evidence>
<reference evidence="1 2" key="1">
    <citation type="submission" date="2019-07" db="EMBL/GenBank/DDBJ databases">
        <title>Novel species of Flavobacterium.</title>
        <authorList>
            <person name="Liu Q."/>
            <person name="Xin Y.-H."/>
        </authorList>
    </citation>
    <scope>NUCLEOTIDE SEQUENCE [LARGE SCALE GENOMIC DNA]</scope>
    <source>
        <strain evidence="1 2">LB1R34</strain>
    </source>
</reference>
<accession>A0A553EDN8</accession>
<dbReference type="EMBL" id="VJZT01000001">
    <property type="protein sequence ID" value="TRX43051.1"/>
    <property type="molecule type" value="Genomic_DNA"/>
</dbReference>
<dbReference type="Proteomes" id="UP000316371">
    <property type="component" value="Unassembled WGS sequence"/>
</dbReference>